<keyword evidence="6" id="KW-0735">Signal-anchor</keyword>
<name>A0A183V087_TOXCA</name>
<evidence type="ECO:0000256" key="2">
    <source>
        <dbReference type="ARBA" id="ARBA00010833"/>
    </source>
</evidence>
<sequence length="250" mass="28551">MTIAAKTLEQLATLANDQPGAALYAADAQYLGDFDLLNSLHWSEKAQRYCDYGLHSTHVELQRQMEPKDMHRNPNLPPPPPPPKKRVVKEPPQLGLVENTFGYVSLYPVMLKLVPHDSDVLRVVLESILSEKDLWSNYGLRSISTLSPYYKAHNTEHDPPYWRGAIWININYMMLSALKYYSSIAGPNQELAFKIYAELRNNVVSNMVREFRRTGYLWENYADDSGQGRGAHPFTGWSSLVLSIMAEQYD</sequence>
<protein>
    <recommendedName>
        <fullName evidence="11">mannosyl-oligosaccharide glucosidase</fullName>
        <ecNumber evidence="11">3.2.1.106</ecNumber>
    </recommendedName>
</protein>
<evidence type="ECO:0000256" key="11">
    <source>
        <dbReference type="ARBA" id="ARBA00038888"/>
    </source>
</evidence>
<dbReference type="Gene3D" id="1.50.10.10">
    <property type="match status" value="1"/>
</dbReference>
<evidence type="ECO:0000259" key="13">
    <source>
        <dbReference type="Pfam" id="PF03200"/>
    </source>
</evidence>
<keyword evidence="8" id="KW-0472">Membrane</keyword>
<dbReference type="InterPro" id="IPR031335">
    <property type="entry name" value="Glyco_hydro_63_C"/>
</dbReference>
<evidence type="ECO:0000313" key="15">
    <source>
        <dbReference type="Proteomes" id="UP000050794"/>
    </source>
</evidence>
<evidence type="ECO:0000256" key="9">
    <source>
        <dbReference type="ARBA" id="ARBA00023180"/>
    </source>
</evidence>
<dbReference type="Proteomes" id="UP000050794">
    <property type="component" value="Unassembled WGS sequence"/>
</dbReference>
<keyword evidence="7" id="KW-1133">Transmembrane helix</keyword>
<gene>
    <name evidence="14" type="ORF">TCNE_LOCUS14157</name>
</gene>
<evidence type="ECO:0000256" key="4">
    <source>
        <dbReference type="ARBA" id="ARBA00022801"/>
    </source>
</evidence>
<evidence type="ECO:0000256" key="5">
    <source>
        <dbReference type="ARBA" id="ARBA00022824"/>
    </source>
</evidence>
<proteinExistence type="inferred from homology"/>
<comment type="subcellular location">
    <subcellularLocation>
        <location evidence="1">Endoplasmic reticulum membrane</location>
        <topology evidence="1">Single-pass type II membrane protein</topology>
    </subcellularLocation>
</comment>
<evidence type="ECO:0000313" key="16">
    <source>
        <dbReference type="WBParaSite" id="TCNE_0001415701-mRNA-1"/>
    </source>
</evidence>
<reference evidence="16" key="1">
    <citation type="submission" date="2016-06" db="UniProtKB">
        <authorList>
            <consortium name="WormBaseParasite"/>
        </authorList>
    </citation>
    <scope>IDENTIFICATION</scope>
</reference>
<dbReference type="InterPro" id="IPR008928">
    <property type="entry name" value="6-hairpin_glycosidase_sf"/>
</dbReference>
<organism evidence="15 16">
    <name type="scientific">Toxocara canis</name>
    <name type="common">Canine roundworm</name>
    <dbReference type="NCBI Taxonomy" id="6265"/>
    <lineage>
        <taxon>Eukaryota</taxon>
        <taxon>Metazoa</taxon>
        <taxon>Ecdysozoa</taxon>
        <taxon>Nematoda</taxon>
        <taxon>Chromadorea</taxon>
        <taxon>Rhabditida</taxon>
        <taxon>Spirurina</taxon>
        <taxon>Ascaridomorpha</taxon>
        <taxon>Ascaridoidea</taxon>
        <taxon>Toxocaridae</taxon>
        <taxon>Toxocara</taxon>
    </lineage>
</organism>
<dbReference type="PANTHER" id="PTHR10412">
    <property type="entry name" value="MANNOSYL-OLIGOSACCHARIDE GLUCOSIDASE"/>
    <property type="match status" value="1"/>
</dbReference>
<keyword evidence="15" id="KW-1185">Reference proteome</keyword>
<evidence type="ECO:0000256" key="8">
    <source>
        <dbReference type="ARBA" id="ARBA00023136"/>
    </source>
</evidence>
<dbReference type="GO" id="GO:0009311">
    <property type="term" value="P:oligosaccharide metabolic process"/>
    <property type="evidence" value="ECO:0007669"/>
    <property type="project" value="InterPro"/>
</dbReference>
<evidence type="ECO:0000256" key="3">
    <source>
        <dbReference type="ARBA" id="ARBA00022692"/>
    </source>
</evidence>
<evidence type="ECO:0000256" key="10">
    <source>
        <dbReference type="ARBA" id="ARBA00023295"/>
    </source>
</evidence>
<evidence type="ECO:0000256" key="1">
    <source>
        <dbReference type="ARBA" id="ARBA00004648"/>
    </source>
</evidence>
<comment type="similarity">
    <text evidence="2">Belongs to the glycosyl hydrolase 63 family.</text>
</comment>
<feature type="region of interest" description="Disordered" evidence="12">
    <location>
        <begin position="66"/>
        <end position="87"/>
    </location>
</feature>
<feature type="domain" description="Glycosyl hydrolase family 63 C-terminal" evidence="13">
    <location>
        <begin position="1"/>
        <end position="247"/>
    </location>
</feature>
<evidence type="ECO:0000256" key="12">
    <source>
        <dbReference type="SAM" id="MobiDB-lite"/>
    </source>
</evidence>
<dbReference type="EC" id="3.2.1.106" evidence="11"/>
<keyword evidence="3" id="KW-0812">Transmembrane</keyword>
<keyword evidence="4" id="KW-0378">Hydrolase</keyword>
<dbReference type="GO" id="GO:0004573">
    <property type="term" value="F:Glc3Man9GlcNAc2 oligosaccharide glucosidase activity"/>
    <property type="evidence" value="ECO:0007669"/>
    <property type="project" value="UniProtKB-EC"/>
</dbReference>
<dbReference type="SUPFAM" id="SSF48208">
    <property type="entry name" value="Six-hairpin glycosidases"/>
    <property type="match status" value="1"/>
</dbReference>
<evidence type="ECO:0000256" key="7">
    <source>
        <dbReference type="ARBA" id="ARBA00022989"/>
    </source>
</evidence>
<dbReference type="EMBL" id="UYWY01022095">
    <property type="protein sequence ID" value="VDM45478.1"/>
    <property type="molecule type" value="Genomic_DNA"/>
</dbReference>
<dbReference type="PANTHER" id="PTHR10412:SF11">
    <property type="entry name" value="MANNOSYL-OLIGOSACCHARIDE GLUCOSIDASE"/>
    <property type="match status" value="1"/>
</dbReference>
<dbReference type="AlphaFoldDB" id="A0A183V087"/>
<keyword evidence="10" id="KW-0326">Glycosidase</keyword>
<evidence type="ECO:0000313" key="14">
    <source>
        <dbReference type="EMBL" id="VDM45478.1"/>
    </source>
</evidence>
<reference evidence="14 15" key="2">
    <citation type="submission" date="2018-11" db="EMBL/GenBank/DDBJ databases">
        <authorList>
            <consortium name="Pathogen Informatics"/>
        </authorList>
    </citation>
    <scope>NUCLEOTIDE SEQUENCE [LARGE SCALE GENOMIC DNA]</scope>
</reference>
<dbReference type="GO" id="GO:0005789">
    <property type="term" value="C:endoplasmic reticulum membrane"/>
    <property type="evidence" value="ECO:0007669"/>
    <property type="project" value="UniProtKB-SubCell"/>
</dbReference>
<dbReference type="InterPro" id="IPR004888">
    <property type="entry name" value="Glycoside_hydrolase_63"/>
</dbReference>
<keyword evidence="5" id="KW-0256">Endoplasmic reticulum</keyword>
<evidence type="ECO:0000256" key="6">
    <source>
        <dbReference type="ARBA" id="ARBA00022968"/>
    </source>
</evidence>
<dbReference type="Pfam" id="PF03200">
    <property type="entry name" value="Glyco_hydro_63"/>
    <property type="match status" value="1"/>
</dbReference>
<dbReference type="InterPro" id="IPR012341">
    <property type="entry name" value="6hp_glycosidase-like_sf"/>
</dbReference>
<dbReference type="WBParaSite" id="TCNE_0001415701-mRNA-1">
    <property type="protein sequence ID" value="TCNE_0001415701-mRNA-1"/>
    <property type="gene ID" value="TCNE_0001415701"/>
</dbReference>
<accession>A0A183V087</accession>
<dbReference type="GO" id="GO:0006487">
    <property type="term" value="P:protein N-linked glycosylation"/>
    <property type="evidence" value="ECO:0007669"/>
    <property type="project" value="TreeGrafter"/>
</dbReference>
<keyword evidence="9" id="KW-0325">Glycoprotein</keyword>